<name>A0A183JA41_9BILA</name>
<dbReference type="GO" id="GO:0034702">
    <property type="term" value="C:monoatomic ion channel complex"/>
    <property type="evidence" value="ECO:0007669"/>
    <property type="project" value="UniProtKB-KW"/>
</dbReference>
<evidence type="ECO:0000256" key="10">
    <source>
        <dbReference type="ARBA" id="ARBA00023136"/>
    </source>
</evidence>
<evidence type="ECO:0000256" key="6">
    <source>
        <dbReference type="ARBA" id="ARBA00022882"/>
    </source>
</evidence>
<keyword evidence="11" id="KW-0407">Ion channel</keyword>
<evidence type="ECO:0000256" key="13">
    <source>
        <dbReference type="SAM" id="Phobius"/>
    </source>
</evidence>
<gene>
    <name evidence="15" type="ORF">SBAD_LOCUS12740</name>
</gene>
<reference evidence="15 16" key="2">
    <citation type="submission" date="2018-11" db="EMBL/GenBank/DDBJ databases">
        <authorList>
            <consortium name="Pathogen Informatics"/>
        </authorList>
    </citation>
    <scope>NUCLEOTIDE SEQUENCE [LARGE SCALE GENOMIC DNA]</scope>
</reference>
<keyword evidence="16" id="KW-1185">Reference proteome</keyword>
<keyword evidence="8" id="KW-0175">Coiled coil</keyword>
<evidence type="ECO:0000256" key="3">
    <source>
        <dbReference type="ARBA" id="ARBA00022448"/>
    </source>
</evidence>
<protein>
    <recommendedName>
        <fullName evidence="2">Voltage-gated hydrogen channel 1</fullName>
    </recommendedName>
    <alternativeName>
        <fullName evidence="12">Hydrogen voltage-gated channel 1</fullName>
    </alternativeName>
</protein>
<keyword evidence="6" id="KW-0851">Voltage-gated channel</keyword>
<organism evidence="17">
    <name type="scientific">Soboliphyme baturini</name>
    <dbReference type="NCBI Taxonomy" id="241478"/>
    <lineage>
        <taxon>Eukaryota</taxon>
        <taxon>Metazoa</taxon>
        <taxon>Ecdysozoa</taxon>
        <taxon>Nematoda</taxon>
        <taxon>Enoplea</taxon>
        <taxon>Dorylaimia</taxon>
        <taxon>Dioctophymatida</taxon>
        <taxon>Dioctophymatoidea</taxon>
        <taxon>Soboliphymatidae</taxon>
        <taxon>Soboliphyme</taxon>
    </lineage>
</organism>
<feature type="transmembrane region" description="Helical" evidence="13">
    <location>
        <begin position="54"/>
        <end position="72"/>
    </location>
</feature>
<comment type="subcellular location">
    <subcellularLocation>
        <location evidence="1">Cell membrane</location>
        <topology evidence="1">Multi-pass membrane protein</topology>
    </subcellularLocation>
</comment>
<dbReference type="Gene3D" id="1.20.120.350">
    <property type="entry name" value="Voltage-gated potassium channels. Chain C"/>
    <property type="match status" value="1"/>
</dbReference>
<evidence type="ECO:0000313" key="16">
    <source>
        <dbReference type="Proteomes" id="UP000270296"/>
    </source>
</evidence>
<dbReference type="Proteomes" id="UP000270296">
    <property type="component" value="Unassembled WGS sequence"/>
</dbReference>
<keyword evidence="4" id="KW-1003">Cell membrane</keyword>
<dbReference type="EMBL" id="UZAM01018660">
    <property type="protein sequence ID" value="VDP51469.1"/>
    <property type="molecule type" value="Genomic_DNA"/>
</dbReference>
<dbReference type="PANTHER" id="PTHR46480">
    <property type="entry name" value="F20B24.22"/>
    <property type="match status" value="1"/>
</dbReference>
<evidence type="ECO:0000256" key="8">
    <source>
        <dbReference type="ARBA" id="ARBA00023054"/>
    </source>
</evidence>
<dbReference type="WBParaSite" id="SBAD_0001314901-mRNA-1">
    <property type="protein sequence ID" value="SBAD_0001314901-mRNA-1"/>
    <property type="gene ID" value="SBAD_0001314901"/>
</dbReference>
<keyword evidence="7 13" id="KW-1133">Transmembrane helix</keyword>
<dbReference type="AlphaFoldDB" id="A0A183JA41"/>
<evidence type="ECO:0000259" key="14">
    <source>
        <dbReference type="Pfam" id="PF00520"/>
    </source>
</evidence>
<evidence type="ECO:0000256" key="9">
    <source>
        <dbReference type="ARBA" id="ARBA00023065"/>
    </source>
</evidence>
<evidence type="ECO:0000256" key="4">
    <source>
        <dbReference type="ARBA" id="ARBA00022475"/>
    </source>
</evidence>
<dbReference type="InterPro" id="IPR005821">
    <property type="entry name" value="Ion_trans_dom"/>
</dbReference>
<dbReference type="PANTHER" id="PTHR46480:SF1">
    <property type="entry name" value="VOLTAGE-GATED HYDROGEN CHANNEL 1"/>
    <property type="match status" value="1"/>
</dbReference>
<dbReference type="InterPro" id="IPR027359">
    <property type="entry name" value="Volt_channel_dom_sf"/>
</dbReference>
<evidence type="ECO:0000256" key="11">
    <source>
        <dbReference type="ARBA" id="ARBA00023303"/>
    </source>
</evidence>
<evidence type="ECO:0000313" key="15">
    <source>
        <dbReference type="EMBL" id="VDP51469.1"/>
    </source>
</evidence>
<keyword evidence="3" id="KW-0813">Transport</keyword>
<keyword evidence="5 13" id="KW-0812">Transmembrane</keyword>
<evidence type="ECO:0000313" key="17">
    <source>
        <dbReference type="WBParaSite" id="SBAD_0001314901-mRNA-1"/>
    </source>
</evidence>
<dbReference type="Pfam" id="PF00520">
    <property type="entry name" value="Ion_trans"/>
    <property type="match status" value="1"/>
</dbReference>
<feature type="transmembrane region" description="Helical" evidence="13">
    <location>
        <begin position="20"/>
        <end position="42"/>
    </location>
</feature>
<dbReference type="InterPro" id="IPR031846">
    <property type="entry name" value="Hvcn1"/>
</dbReference>
<dbReference type="GO" id="GO:0030171">
    <property type="term" value="F:voltage-gated proton channel activity"/>
    <property type="evidence" value="ECO:0007669"/>
    <property type="project" value="InterPro"/>
</dbReference>
<evidence type="ECO:0000256" key="2">
    <source>
        <dbReference type="ARBA" id="ARBA00015897"/>
    </source>
</evidence>
<accession>A0A183JA41</accession>
<feature type="domain" description="Ion transport" evidence="14">
    <location>
        <begin position="16"/>
        <end position="98"/>
    </location>
</feature>
<keyword evidence="9" id="KW-0406">Ion transport</keyword>
<evidence type="ECO:0000256" key="5">
    <source>
        <dbReference type="ARBA" id="ARBA00022692"/>
    </source>
</evidence>
<evidence type="ECO:0000256" key="1">
    <source>
        <dbReference type="ARBA" id="ARBA00004651"/>
    </source>
</evidence>
<reference evidence="17" key="1">
    <citation type="submission" date="2016-06" db="UniProtKB">
        <authorList>
            <consortium name="WormBaseParasite"/>
        </authorList>
    </citation>
    <scope>IDENTIFICATION</scope>
</reference>
<evidence type="ECO:0000256" key="12">
    <source>
        <dbReference type="ARBA" id="ARBA00031989"/>
    </source>
</evidence>
<dbReference type="SUPFAM" id="SSF81324">
    <property type="entry name" value="Voltage-gated potassium channels"/>
    <property type="match status" value="1"/>
</dbReference>
<evidence type="ECO:0000256" key="7">
    <source>
        <dbReference type="ARBA" id="ARBA00022989"/>
    </source>
</evidence>
<sequence>MMLHLKVLNLGEQDRLVACILYYMNLTILCVFIVELAFKVVTYGMTTFKHRMDVVDFFIVLLCFSLSLTIGGCDRSVNSAGLLIAFRLWRISHMVSSVKQEFDRKMVKEERMRTALEREVCKLRDYCVNQEYELQMYRLLLQQNHIALPTVLRMPRTPNTLNVIAEVNDADSSSKLESPPRGQ</sequence>
<dbReference type="GO" id="GO:0005886">
    <property type="term" value="C:plasma membrane"/>
    <property type="evidence" value="ECO:0007669"/>
    <property type="project" value="UniProtKB-SubCell"/>
</dbReference>
<dbReference type="OrthoDB" id="427456at2759"/>
<keyword evidence="10 13" id="KW-0472">Membrane</keyword>
<proteinExistence type="predicted"/>